<proteinExistence type="predicted"/>
<dbReference type="RefSeq" id="WP_171241840.1">
    <property type="nucleotide sequence ID" value="NZ_JABEPQ010000001.1"/>
</dbReference>
<dbReference type="Proteomes" id="UP000588586">
    <property type="component" value="Unassembled WGS sequence"/>
</dbReference>
<sequence length="89" mass="10224">MPTARPRHMITETDEVAAALDAAAARWPEDADSRAQLAIRLLLEGERAIEADEQKRVRARREAMDRTAGRFTGMFEPGYRERLRSEWPE</sequence>
<evidence type="ECO:0000313" key="1">
    <source>
        <dbReference type="EMBL" id="NNM44713.1"/>
    </source>
</evidence>
<reference evidence="1 2" key="1">
    <citation type="submission" date="2020-04" db="EMBL/GenBank/DDBJ databases">
        <title>Knoellia sp. isolate from air conditioner.</title>
        <authorList>
            <person name="Chea S."/>
            <person name="Kim D.-U."/>
        </authorList>
    </citation>
    <scope>NUCLEOTIDE SEQUENCE [LARGE SCALE GENOMIC DNA]</scope>
    <source>
        <strain evidence="1 2">DB2414S</strain>
    </source>
</reference>
<keyword evidence="2" id="KW-1185">Reference proteome</keyword>
<name>A0A849HDJ3_9MICO</name>
<accession>A0A849HDJ3</accession>
<dbReference type="EMBL" id="JABEPQ010000001">
    <property type="protein sequence ID" value="NNM44713.1"/>
    <property type="molecule type" value="Genomic_DNA"/>
</dbReference>
<organism evidence="1 2">
    <name type="scientific">Knoellia koreensis</name>
    <dbReference type="NCBI Taxonomy" id="2730921"/>
    <lineage>
        <taxon>Bacteria</taxon>
        <taxon>Bacillati</taxon>
        <taxon>Actinomycetota</taxon>
        <taxon>Actinomycetes</taxon>
        <taxon>Micrococcales</taxon>
        <taxon>Intrasporangiaceae</taxon>
        <taxon>Knoellia</taxon>
    </lineage>
</organism>
<evidence type="ECO:0000313" key="2">
    <source>
        <dbReference type="Proteomes" id="UP000588586"/>
    </source>
</evidence>
<protein>
    <submittedName>
        <fullName evidence="1">Uncharacterized protein</fullName>
    </submittedName>
</protein>
<gene>
    <name evidence="1" type="ORF">HJG52_01690</name>
</gene>
<dbReference type="AlphaFoldDB" id="A0A849HDJ3"/>
<comment type="caution">
    <text evidence="1">The sequence shown here is derived from an EMBL/GenBank/DDBJ whole genome shotgun (WGS) entry which is preliminary data.</text>
</comment>